<dbReference type="GO" id="GO:0009103">
    <property type="term" value="P:lipopolysaccharide biosynthetic process"/>
    <property type="evidence" value="ECO:0007669"/>
    <property type="project" value="UniProtKB-ARBA"/>
</dbReference>
<gene>
    <name evidence="10" type="ORF">MSSD14B_38250</name>
</gene>
<dbReference type="AlphaFoldDB" id="A0A5M3Q4T8"/>
<keyword evidence="5 8" id="KW-0812">Transmembrane</keyword>
<reference evidence="10 11" key="1">
    <citation type="journal article" date="2019" name="J. Gen. Appl. Microbiol.">
        <title>Aerobic degradation of cis-dichloroethene by the marine bacterium Marinobacter salsuginis strain 5N-3.</title>
        <authorList>
            <person name="Inoue Y."/>
            <person name="Fukunaga Y."/>
            <person name="Katsumata H."/>
            <person name="Ohji S."/>
            <person name="Hosoyama A."/>
            <person name="Mori K."/>
            <person name="Ando K."/>
        </authorList>
    </citation>
    <scope>NUCLEOTIDE SEQUENCE [LARGE SCALE GENOMIC DNA]</scope>
    <source>
        <strain evidence="10 11">NBRC 109114</strain>
    </source>
</reference>
<feature type="domain" description="Glycosyltransferase RgtA/B/C/D-like" evidence="9">
    <location>
        <begin position="79"/>
        <end position="214"/>
    </location>
</feature>
<feature type="transmembrane region" description="Helical" evidence="8">
    <location>
        <begin position="143"/>
        <end position="162"/>
    </location>
</feature>
<evidence type="ECO:0000256" key="2">
    <source>
        <dbReference type="ARBA" id="ARBA00022475"/>
    </source>
</evidence>
<dbReference type="Pfam" id="PF13231">
    <property type="entry name" value="PMT_2"/>
    <property type="match status" value="1"/>
</dbReference>
<feature type="transmembrane region" description="Helical" evidence="8">
    <location>
        <begin position="120"/>
        <end position="137"/>
    </location>
</feature>
<evidence type="ECO:0000256" key="7">
    <source>
        <dbReference type="ARBA" id="ARBA00023136"/>
    </source>
</evidence>
<feature type="transmembrane region" description="Helical" evidence="8">
    <location>
        <begin position="274"/>
        <end position="293"/>
    </location>
</feature>
<evidence type="ECO:0000256" key="6">
    <source>
        <dbReference type="ARBA" id="ARBA00022989"/>
    </source>
</evidence>
<dbReference type="PANTHER" id="PTHR33908:SF11">
    <property type="entry name" value="MEMBRANE PROTEIN"/>
    <property type="match status" value="1"/>
</dbReference>
<keyword evidence="6 8" id="KW-1133">Transmembrane helix</keyword>
<feature type="transmembrane region" description="Helical" evidence="8">
    <location>
        <begin position="298"/>
        <end position="316"/>
    </location>
</feature>
<feature type="transmembrane region" description="Helical" evidence="8">
    <location>
        <begin position="16"/>
        <end position="35"/>
    </location>
</feature>
<feature type="transmembrane region" description="Helical" evidence="8">
    <location>
        <begin position="223"/>
        <end position="242"/>
    </location>
</feature>
<protein>
    <recommendedName>
        <fullName evidence="9">Glycosyltransferase RgtA/B/C/D-like domain-containing protein</fullName>
    </recommendedName>
</protein>
<accession>A0A5M3Q4T8</accession>
<organism evidence="10 11">
    <name type="scientific">Marinobacter salsuginis</name>
    <dbReference type="NCBI Taxonomy" id="418719"/>
    <lineage>
        <taxon>Bacteria</taxon>
        <taxon>Pseudomonadati</taxon>
        <taxon>Pseudomonadota</taxon>
        <taxon>Gammaproteobacteria</taxon>
        <taxon>Pseudomonadales</taxon>
        <taxon>Marinobacteraceae</taxon>
        <taxon>Marinobacter</taxon>
    </lineage>
</organism>
<evidence type="ECO:0000256" key="5">
    <source>
        <dbReference type="ARBA" id="ARBA00022692"/>
    </source>
</evidence>
<name>A0A5M3Q4T8_9GAMM</name>
<evidence type="ECO:0000256" key="3">
    <source>
        <dbReference type="ARBA" id="ARBA00022676"/>
    </source>
</evidence>
<evidence type="ECO:0000256" key="8">
    <source>
        <dbReference type="SAM" id="Phobius"/>
    </source>
</evidence>
<evidence type="ECO:0000256" key="1">
    <source>
        <dbReference type="ARBA" id="ARBA00004651"/>
    </source>
</evidence>
<keyword evidence="7 8" id="KW-0472">Membrane</keyword>
<sequence>MTEDNKLEKALNGSSLRASLVGLGLFCFSLFIYTFNLDHGLYVDELYHLLPAQSVLADGSLSLAEGEYTRADLYTRFVASIQSVFGESVQVARISSAVTVSAFIALVYLVFRSLIGKREALVSAFILAILPSTIYLAQFIRFYGLHQILFFIGAISIYYLTAVNLSRPMVGLLAIISTICFGLAYHFQMTTLIGVLAVIIWVVFYLSNQVLNPHKRNKINASLLVFLLAGGLLLGSILLIMGKVQGLLETFRYAAPWSADNVDNVLYYHRHLRYQFPVFWLLFPLACLVAFYYKPKPAFFFASIFLISVLVFSFGGMKDERYILFLYPFAIGIWAIACFPILGMFKILVLKNLALLDHWLPSGKMRIGLANGILVSVSLFAILSNHAFPLSFHLLNGQQYRHEVGDWSIAVEHVQPLVDKADVVLTTNDVESLFYFGRYDFNFSEFIIGEAAHQNGQEHATEFILDRRTGKPVLSELESLEKILKCYPSGVFLGDAHKWYKKGQGLGAAGVELIEAHTDRIETDPRTNLVVRTWNNEGPISSEQQCTEPYRFVKPQ</sequence>
<comment type="caution">
    <text evidence="10">The sequence shown here is derived from an EMBL/GenBank/DDBJ whole genome shotgun (WGS) entry which is preliminary data.</text>
</comment>
<evidence type="ECO:0000259" key="9">
    <source>
        <dbReference type="Pfam" id="PF13231"/>
    </source>
</evidence>
<comment type="subcellular location">
    <subcellularLocation>
        <location evidence="1">Cell membrane</location>
        <topology evidence="1">Multi-pass membrane protein</topology>
    </subcellularLocation>
</comment>
<proteinExistence type="predicted"/>
<dbReference type="EMBL" id="BGZI01000034">
    <property type="protein sequence ID" value="GBO90157.1"/>
    <property type="molecule type" value="Genomic_DNA"/>
</dbReference>
<feature type="transmembrane region" description="Helical" evidence="8">
    <location>
        <begin position="91"/>
        <end position="111"/>
    </location>
</feature>
<evidence type="ECO:0000256" key="4">
    <source>
        <dbReference type="ARBA" id="ARBA00022679"/>
    </source>
</evidence>
<keyword evidence="2" id="KW-1003">Cell membrane</keyword>
<dbReference type="PANTHER" id="PTHR33908">
    <property type="entry name" value="MANNOSYLTRANSFERASE YKCB-RELATED"/>
    <property type="match status" value="1"/>
</dbReference>
<keyword evidence="3" id="KW-0328">Glycosyltransferase</keyword>
<dbReference type="GO" id="GO:0016763">
    <property type="term" value="F:pentosyltransferase activity"/>
    <property type="evidence" value="ECO:0007669"/>
    <property type="project" value="TreeGrafter"/>
</dbReference>
<dbReference type="Proteomes" id="UP000387223">
    <property type="component" value="Unassembled WGS sequence"/>
</dbReference>
<feature type="transmembrane region" description="Helical" evidence="8">
    <location>
        <begin position="322"/>
        <end position="348"/>
    </location>
</feature>
<evidence type="ECO:0000313" key="10">
    <source>
        <dbReference type="EMBL" id="GBO90157.1"/>
    </source>
</evidence>
<dbReference type="InterPro" id="IPR038731">
    <property type="entry name" value="RgtA/B/C-like"/>
</dbReference>
<dbReference type="GO" id="GO:0005886">
    <property type="term" value="C:plasma membrane"/>
    <property type="evidence" value="ECO:0007669"/>
    <property type="project" value="UniProtKB-SubCell"/>
</dbReference>
<dbReference type="RefSeq" id="WP_153637451.1">
    <property type="nucleotide sequence ID" value="NZ_BGZI01000034.1"/>
</dbReference>
<keyword evidence="4" id="KW-0808">Transferase</keyword>
<feature type="transmembrane region" description="Helical" evidence="8">
    <location>
        <begin position="193"/>
        <end position="211"/>
    </location>
</feature>
<evidence type="ECO:0000313" key="11">
    <source>
        <dbReference type="Proteomes" id="UP000387223"/>
    </source>
</evidence>
<dbReference type="InterPro" id="IPR050297">
    <property type="entry name" value="LipidA_mod_glycosyltrf_83"/>
</dbReference>